<feature type="domain" description="Gfo/Idh/MocA-like oxidoreductase N-terminal" evidence="1">
    <location>
        <begin position="2"/>
        <end position="118"/>
    </location>
</feature>
<evidence type="ECO:0000313" key="2">
    <source>
        <dbReference type="EMBL" id="PWL51698.1"/>
    </source>
</evidence>
<dbReference type="Pfam" id="PF01408">
    <property type="entry name" value="GFO_IDH_MocA"/>
    <property type="match status" value="1"/>
</dbReference>
<evidence type="ECO:0000313" key="3">
    <source>
        <dbReference type="EMBL" id="SFG23403.1"/>
    </source>
</evidence>
<dbReference type="RefSeq" id="WP_074846637.1">
    <property type="nucleotide sequence ID" value="NZ_BAAACD010000037.1"/>
</dbReference>
<dbReference type="InterPro" id="IPR000683">
    <property type="entry name" value="Gfo/Idh/MocA-like_OxRdtase_N"/>
</dbReference>
<dbReference type="Gene3D" id="3.30.360.10">
    <property type="entry name" value="Dihydrodipicolinate Reductase, domain 2"/>
    <property type="match status" value="1"/>
</dbReference>
<dbReference type="AlphaFoldDB" id="A0A1I2Q6Y1"/>
<keyword evidence="4" id="KW-1185">Reference proteome</keyword>
<evidence type="ECO:0000259" key="1">
    <source>
        <dbReference type="Pfam" id="PF01408"/>
    </source>
</evidence>
<gene>
    <name evidence="2" type="ORF">DBY38_13565</name>
    <name evidence="3" type="ORF">SAMN04487885_13617</name>
</gene>
<dbReference type="OrthoDB" id="9783105at2"/>
<dbReference type="Proteomes" id="UP000246114">
    <property type="component" value="Unassembled WGS sequence"/>
</dbReference>
<name>A0A1I2Q6Y1_9CLOT</name>
<dbReference type="Proteomes" id="UP000182135">
    <property type="component" value="Unassembled WGS sequence"/>
</dbReference>
<dbReference type="PANTHER" id="PTHR43054:SF1">
    <property type="entry name" value="SCYLLO-INOSITOL 2-DEHYDROGENASE (NADP(+)) IOLU"/>
    <property type="match status" value="1"/>
</dbReference>
<proteinExistence type="predicted"/>
<dbReference type="eggNOG" id="COG0673">
    <property type="taxonomic scope" value="Bacteria"/>
</dbReference>
<protein>
    <submittedName>
        <fullName evidence="2">Gfo/Idh/MocA family oxidoreductase</fullName>
    </submittedName>
    <submittedName>
        <fullName evidence="3">Predicted dehydrogenase</fullName>
    </submittedName>
</protein>
<accession>A0A1I2Q6Y1</accession>
<reference evidence="2 5" key="2">
    <citation type="submission" date="2018-03" db="EMBL/GenBank/DDBJ databases">
        <title>The uncultured portion of the human microbiome is neutrally assembled.</title>
        <authorList>
            <person name="Jeraldo P."/>
            <person name="Boardman L."/>
            <person name="White B.A."/>
            <person name="Nelson H."/>
            <person name="Goldenfeld N."/>
            <person name="Chia N."/>
        </authorList>
    </citation>
    <scope>NUCLEOTIDE SEQUENCE [LARGE SCALE GENOMIC DNA]</scope>
    <source>
        <strain evidence="2">CIM:MAG 903</strain>
    </source>
</reference>
<dbReference type="PANTHER" id="PTHR43054">
    <property type="match status" value="1"/>
</dbReference>
<evidence type="ECO:0000313" key="5">
    <source>
        <dbReference type="Proteomes" id="UP000246114"/>
    </source>
</evidence>
<dbReference type="EMBL" id="FOOE01000036">
    <property type="protein sequence ID" value="SFG23403.1"/>
    <property type="molecule type" value="Genomic_DNA"/>
</dbReference>
<dbReference type="InterPro" id="IPR036291">
    <property type="entry name" value="NAD(P)-bd_dom_sf"/>
</dbReference>
<dbReference type="STRING" id="1529.SAMN04487885_13617"/>
<dbReference type="EMBL" id="QAMZ01000054">
    <property type="protein sequence ID" value="PWL51698.1"/>
    <property type="molecule type" value="Genomic_DNA"/>
</dbReference>
<dbReference type="SUPFAM" id="SSF55347">
    <property type="entry name" value="Glyceraldehyde-3-phosphate dehydrogenase-like, C-terminal domain"/>
    <property type="match status" value="1"/>
</dbReference>
<sequence length="322" mass="36493">MIRFGIIGTNKISDEFIISAKDVAGFQLTAVYSRSENTGRKFAEKHGASIVYTSLEEFAASDSFDAVYIASPNSFHCFQSIMMMNYGKHVLCEKPVSSDLEELKSMLEVAKSNNVILLEAMRPVFDPGFAKIQELLPQLGSIRRVTFNFCQYSSRYDKFKDGIILNAFNPKLSNSALMDIGVYCVHPLVKLFGMPNNIISKSVFLHNGMEGMGTVIAEYDGMLAELQYSKITTSYLPSQIQGELGSMIIKEIPNTDVIELYFRSGKREVVMIEKHEHNMYYEVKEFIRLIESAESAEEHNKYSLMEMEMIDEIRKSSGISFR</sequence>
<organism evidence="3 4">
    <name type="scientific">Clostridium cadaveris</name>
    <dbReference type="NCBI Taxonomy" id="1529"/>
    <lineage>
        <taxon>Bacteria</taxon>
        <taxon>Bacillati</taxon>
        <taxon>Bacillota</taxon>
        <taxon>Clostridia</taxon>
        <taxon>Eubacteriales</taxon>
        <taxon>Clostridiaceae</taxon>
        <taxon>Clostridium</taxon>
    </lineage>
</organism>
<evidence type="ECO:0000313" key="4">
    <source>
        <dbReference type="Proteomes" id="UP000182135"/>
    </source>
</evidence>
<dbReference type="Gene3D" id="3.40.50.720">
    <property type="entry name" value="NAD(P)-binding Rossmann-like Domain"/>
    <property type="match status" value="1"/>
</dbReference>
<dbReference type="GO" id="GO:0000166">
    <property type="term" value="F:nucleotide binding"/>
    <property type="evidence" value="ECO:0007669"/>
    <property type="project" value="InterPro"/>
</dbReference>
<dbReference type="SUPFAM" id="SSF51735">
    <property type="entry name" value="NAD(P)-binding Rossmann-fold domains"/>
    <property type="match status" value="1"/>
</dbReference>
<reference evidence="3 4" key="1">
    <citation type="submission" date="2016-10" db="EMBL/GenBank/DDBJ databases">
        <authorList>
            <person name="de Groot N.N."/>
        </authorList>
    </citation>
    <scope>NUCLEOTIDE SEQUENCE [LARGE SCALE GENOMIC DNA]</scope>
    <source>
        <strain evidence="3 4">NLAE-zl-G419</strain>
    </source>
</reference>